<dbReference type="SUPFAM" id="SSF81301">
    <property type="entry name" value="Nucleotidyltransferase"/>
    <property type="match status" value="1"/>
</dbReference>
<dbReference type="HOGENOM" id="CLU_118457_0_0_0"/>
<keyword evidence="2" id="KW-1185">Reference proteome</keyword>
<protein>
    <submittedName>
        <fullName evidence="1">Uncharacterized protein</fullName>
    </submittedName>
</protein>
<dbReference type="AlphaFoldDB" id="D5SZ91"/>
<dbReference type="InterPro" id="IPR014942">
    <property type="entry name" value="AbiEii"/>
</dbReference>
<gene>
    <name evidence="1" type="ordered locus">Plim_4183</name>
</gene>
<dbReference type="Pfam" id="PF08843">
    <property type="entry name" value="AbiEii"/>
    <property type="match status" value="1"/>
</dbReference>
<dbReference type="STRING" id="521674.Plim_4183"/>
<dbReference type="EMBL" id="CP001744">
    <property type="protein sequence ID" value="ADG69992.1"/>
    <property type="molecule type" value="Genomic_DNA"/>
</dbReference>
<organism evidence="1 2">
    <name type="scientific">Planctopirus limnophila (strain ATCC 43296 / DSM 3776 / IFAM 1008 / Mu 290)</name>
    <name type="common">Planctomyces limnophilus</name>
    <dbReference type="NCBI Taxonomy" id="521674"/>
    <lineage>
        <taxon>Bacteria</taxon>
        <taxon>Pseudomonadati</taxon>
        <taxon>Planctomycetota</taxon>
        <taxon>Planctomycetia</taxon>
        <taxon>Planctomycetales</taxon>
        <taxon>Planctomycetaceae</taxon>
        <taxon>Planctopirus</taxon>
    </lineage>
</organism>
<dbReference type="RefSeq" id="WP_013112423.1">
    <property type="nucleotide sequence ID" value="NC_014148.1"/>
</dbReference>
<evidence type="ECO:0000313" key="2">
    <source>
        <dbReference type="Proteomes" id="UP000002220"/>
    </source>
</evidence>
<evidence type="ECO:0000313" key="1">
    <source>
        <dbReference type="EMBL" id="ADG69992.1"/>
    </source>
</evidence>
<name>D5SZ91_PLAL2</name>
<dbReference type="KEGG" id="plm:Plim_4183"/>
<dbReference type="Proteomes" id="UP000002220">
    <property type="component" value="Chromosome"/>
</dbReference>
<accession>D5SZ91</accession>
<proteinExistence type="predicted"/>
<dbReference type="InterPro" id="IPR043519">
    <property type="entry name" value="NT_sf"/>
</dbReference>
<dbReference type="Gene3D" id="3.30.460.40">
    <property type="match status" value="1"/>
</dbReference>
<reference evidence="1 2" key="1">
    <citation type="journal article" date="2010" name="Stand. Genomic Sci.">
        <title>Complete genome sequence of Planctomyces limnophilus type strain (Mu 290).</title>
        <authorList>
            <person name="Labutti K."/>
            <person name="Sikorski J."/>
            <person name="Schneider S."/>
            <person name="Nolan M."/>
            <person name="Lucas S."/>
            <person name="Glavina Del Rio T."/>
            <person name="Tice H."/>
            <person name="Cheng J.F."/>
            <person name="Goodwin L."/>
            <person name="Pitluck S."/>
            <person name="Liolios K."/>
            <person name="Ivanova N."/>
            <person name="Mavromatis K."/>
            <person name="Mikhailova N."/>
            <person name="Pati A."/>
            <person name="Chen A."/>
            <person name="Palaniappan K."/>
            <person name="Land M."/>
            <person name="Hauser L."/>
            <person name="Chang Y.J."/>
            <person name="Jeffries C.D."/>
            <person name="Tindall B.J."/>
            <person name="Rohde M."/>
            <person name="Goker M."/>
            <person name="Woyke T."/>
            <person name="Bristow J."/>
            <person name="Eisen J.A."/>
            <person name="Markowitz V."/>
            <person name="Hugenholtz P."/>
            <person name="Kyrpides N.C."/>
            <person name="Klenk H.P."/>
            <person name="Lapidus A."/>
        </authorList>
    </citation>
    <scope>NUCLEOTIDE SEQUENCE [LARGE SCALE GENOMIC DNA]</scope>
    <source>
        <strain evidence="2">ATCC 43296 / DSM 3776 / IFAM 1008 / 290</strain>
    </source>
</reference>
<sequence>MFAPEEYRDTLLKISQLLNHLNIRFHLTGGIISAAYLDPRMTQDVDLVLDRQQLIHSCEDFINQLASTSFQHSPKSIRDAISHNKPFQLLDSHAIVKLDLYPRELIEGELNRSIMFEMITDLSLPIVSRPDFTLAKLVWISKGSHKSRRDLRKLYQGLKESEITVVEQKAVQLQLNELLIEVLCESDEII</sequence>